<reference evidence="6 7" key="2">
    <citation type="journal article" date="2012" name="Stand. Genomic Sci.">
        <title>Complete genome sequence of the aquatic bacterium Runella slithyformis type strain (LSU 4(T)).</title>
        <authorList>
            <person name="Copeland A."/>
            <person name="Zhang X."/>
            <person name="Misra M."/>
            <person name="Lapidus A."/>
            <person name="Nolan M."/>
            <person name="Lucas S."/>
            <person name="Deshpande S."/>
            <person name="Cheng J.F."/>
            <person name="Tapia R."/>
            <person name="Goodwin L.A."/>
            <person name="Pitluck S."/>
            <person name="Liolios K."/>
            <person name="Pagani I."/>
            <person name="Ivanova N."/>
            <person name="Mikhailova N."/>
            <person name="Pati A."/>
            <person name="Chen A."/>
            <person name="Palaniappan K."/>
            <person name="Land M."/>
            <person name="Hauser L."/>
            <person name="Pan C."/>
            <person name="Jeffries C.D."/>
            <person name="Detter J.C."/>
            <person name="Brambilla E.M."/>
            <person name="Rohde M."/>
            <person name="Djao O.D."/>
            <person name="Goker M."/>
            <person name="Sikorski J."/>
            <person name="Tindall B.J."/>
            <person name="Woyke T."/>
            <person name="Bristow J."/>
            <person name="Eisen J.A."/>
            <person name="Markowitz V."/>
            <person name="Hugenholtz P."/>
            <person name="Kyrpides N.C."/>
            <person name="Klenk H.P."/>
            <person name="Mavromatis K."/>
        </authorList>
    </citation>
    <scope>NUCLEOTIDE SEQUENCE [LARGE SCALE GENOMIC DNA]</scope>
    <source>
        <strain evidence="7">ATCC 29530 / DSM 19594 / LMG 11500 / NCIMB 11436 / LSU 4</strain>
    </source>
</reference>
<dbReference type="Proteomes" id="UP000000493">
    <property type="component" value="Chromosome"/>
</dbReference>
<keyword evidence="7" id="KW-1185">Reference proteome</keyword>
<evidence type="ECO:0000313" key="7">
    <source>
        <dbReference type="Proteomes" id="UP000000493"/>
    </source>
</evidence>
<keyword evidence="2 5" id="KW-0812">Transmembrane</keyword>
<dbReference type="PANTHER" id="PTHR30386:SF26">
    <property type="entry name" value="TRANSPORT PROTEIN COMB"/>
    <property type="match status" value="1"/>
</dbReference>
<evidence type="ECO:0000256" key="4">
    <source>
        <dbReference type="ARBA" id="ARBA00023136"/>
    </source>
</evidence>
<organism evidence="6 7">
    <name type="scientific">Runella slithyformis (strain ATCC 29530 / DSM 19594 / LMG 11500 / NCIMB 11436 / LSU 4)</name>
    <dbReference type="NCBI Taxonomy" id="761193"/>
    <lineage>
        <taxon>Bacteria</taxon>
        <taxon>Pseudomonadati</taxon>
        <taxon>Bacteroidota</taxon>
        <taxon>Cytophagia</taxon>
        <taxon>Cytophagales</taxon>
        <taxon>Spirosomataceae</taxon>
        <taxon>Runella</taxon>
    </lineage>
</organism>
<evidence type="ECO:0000313" key="6">
    <source>
        <dbReference type="EMBL" id="AEI47372.1"/>
    </source>
</evidence>
<accession>A0A7U3ZHL3</accession>
<dbReference type="InterPro" id="IPR050739">
    <property type="entry name" value="MFP"/>
</dbReference>
<dbReference type="PRINTS" id="PR01490">
    <property type="entry name" value="RTXTOXIND"/>
</dbReference>
<feature type="transmembrane region" description="Helical" evidence="5">
    <location>
        <begin position="35"/>
        <end position="57"/>
    </location>
</feature>
<dbReference type="EMBL" id="CP002859">
    <property type="protein sequence ID" value="AEI47372.1"/>
    <property type="molecule type" value="Genomic_DNA"/>
</dbReference>
<evidence type="ECO:0000256" key="2">
    <source>
        <dbReference type="ARBA" id="ARBA00022692"/>
    </source>
</evidence>
<proteinExistence type="predicted"/>
<dbReference type="PANTHER" id="PTHR30386">
    <property type="entry name" value="MEMBRANE FUSION SUBUNIT OF EMRAB-TOLC MULTIDRUG EFFLUX PUMP"/>
    <property type="match status" value="1"/>
</dbReference>
<dbReference type="Gene3D" id="2.40.30.170">
    <property type="match status" value="1"/>
</dbReference>
<dbReference type="GO" id="GO:0016020">
    <property type="term" value="C:membrane"/>
    <property type="evidence" value="ECO:0007669"/>
    <property type="project" value="UniProtKB-SubCell"/>
</dbReference>
<evidence type="ECO:0000256" key="1">
    <source>
        <dbReference type="ARBA" id="ARBA00004167"/>
    </source>
</evidence>
<keyword evidence="3 5" id="KW-1133">Transmembrane helix</keyword>
<gene>
    <name evidence="6" type="ordered locus">Runsl_0936</name>
</gene>
<dbReference type="RefSeq" id="WP_013926691.1">
    <property type="nucleotide sequence ID" value="NC_015703.1"/>
</dbReference>
<dbReference type="AlphaFoldDB" id="A0A7U3ZHL3"/>
<evidence type="ECO:0000256" key="3">
    <source>
        <dbReference type="ARBA" id="ARBA00022989"/>
    </source>
</evidence>
<comment type="subcellular location">
    <subcellularLocation>
        <location evidence="1">Membrane</location>
        <topology evidence="1">Single-pass membrane protein</topology>
    </subcellularLocation>
</comment>
<sequence length="437" mass="49356">MPNQISTSTNGQATSQDQLRSSEVDEVLSQPPSWLIQWGITVVFLVVGTLVAVGWFIHYPDIVTGHLRIVGDNYPKSVSSKTDGKLLKLLVKDEQLVAQGQHLAYMESTANIEEVLSLAKVLDSLLVNTSLQNLSKLYGIFMPFYFQLGELQKSFQTFQEQYIRAKALLKGSTFDQKQAALQNDLQQLALLESNLNTQIINYQNDLNLAEADLQMNQKLHKEKVVADVEVRRSQSVFISKKQIFDQAQTAFNNNGMAQNQKKQELIELTKVRTELQNSLFQALTTLKSDIEAWKQRYVLSAPVQGKVSFITPIQEGTTLKNGQELFYIVSQKTGFHGEMIIGQYNFGKVKPRQEVIIKLPSYPFQEFGALKGQVASIAELPRDSTYLIHVSFPKGLITSSHKQIPFRNGMTASGEIITEDVRLIERLFYNFKRGISR</sequence>
<protein>
    <submittedName>
        <fullName evidence="6">Secretion protein HlyD family protein</fullName>
    </submittedName>
</protein>
<keyword evidence="4 5" id="KW-0472">Membrane</keyword>
<reference evidence="7" key="1">
    <citation type="submission" date="2011-06" db="EMBL/GenBank/DDBJ databases">
        <title>The complete genome of chromosome of Runella slithyformis DSM 19594.</title>
        <authorList>
            <consortium name="US DOE Joint Genome Institute (JGI-PGF)"/>
            <person name="Lucas S."/>
            <person name="Han J."/>
            <person name="Lapidus A."/>
            <person name="Bruce D."/>
            <person name="Goodwin L."/>
            <person name="Pitluck S."/>
            <person name="Peters L."/>
            <person name="Kyrpides N."/>
            <person name="Mavromatis K."/>
            <person name="Ivanova N."/>
            <person name="Ovchinnikova G."/>
            <person name="Zhang X."/>
            <person name="Misra M."/>
            <person name="Detter J.C."/>
            <person name="Tapia R."/>
            <person name="Han C."/>
            <person name="Land M."/>
            <person name="Hauser L."/>
            <person name="Markowitz V."/>
            <person name="Cheng J.-F."/>
            <person name="Hugenholtz P."/>
            <person name="Woyke T."/>
            <person name="Wu D."/>
            <person name="Tindall B."/>
            <person name="Faehrich R."/>
            <person name="Brambilla E."/>
            <person name="Klenk H.-P."/>
            <person name="Eisen J.A."/>
        </authorList>
    </citation>
    <scope>NUCLEOTIDE SEQUENCE [LARGE SCALE GENOMIC DNA]</scope>
    <source>
        <strain evidence="7">ATCC 29530 / DSM 19594 / LMG 11500 / NCIMB 11436 / LSU 4</strain>
    </source>
</reference>
<dbReference type="KEGG" id="rsi:Runsl_0936"/>
<evidence type="ECO:0000256" key="5">
    <source>
        <dbReference type="SAM" id="Phobius"/>
    </source>
</evidence>
<name>A0A7U3ZHL3_RUNSL</name>